<feature type="region of interest" description="Disordered" evidence="1">
    <location>
        <begin position="100"/>
        <end position="128"/>
    </location>
</feature>
<dbReference type="Proteomes" id="UP000006304">
    <property type="component" value="Chromosome"/>
</dbReference>
<sequence length="128" mass="14444">MTVHITFWTMTSDITPEWAYREADGTDRWRLSWLPERLLTAEQAQLGMELDELLSDLSAVHDRAVQDRIDVCAEQLGIPRNGALLLLARRMAVRLHQERAAGAAAAPGRTPRSHPLRKHLVEPPYVLG</sequence>
<evidence type="ECO:0000256" key="1">
    <source>
        <dbReference type="SAM" id="MobiDB-lite"/>
    </source>
</evidence>
<dbReference type="eggNOG" id="ENOG50324GZ">
    <property type="taxonomic scope" value="Bacteria"/>
</dbReference>
<reference evidence="2 3" key="1">
    <citation type="journal article" date="2012" name="J. Bacteriol.">
        <title>Complete genome sequence of Nocardia brasiliensis HUJEG-1.</title>
        <authorList>
            <person name="Vera-Cabrera L."/>
            <person name="Ortiz-Lopez R."/>
            <person name="Elizondo-Gonzalez R."/>
            <person name="Perez-Maya A.A."/>
            <person name="Ocampo-Candiani J."/>
        </authorList>
    </citation>
    <scope>NUCLEOTIDE SEQUENCE [LARGE SCALE GENOMIC DNA]</scope>
    <source>
        <strain evidence="3">ATCC 700358</strain>
    </source>
</reference>
<name>K0F3H9_NOCB7</name>
<keyword evidence="3" id="KW-1185">Reference proteome</keyword>
<dbReference type="HOGENOM" id="CLU_160658_0_0_11"/>
<dbReference type="EMBL" id="CP003876">
    <property type="protein sequence ID" value="AFU02171.1"/>
    <property type="molecule type" value="Genomic_DNA"/>
</dbReference>
<gene>
    <name evidence="2" type="ORF">O3I_021060</name>
</gene>
<dbReference type="RefSeq" id="WP_014985026.1">
    <property type="nucleotide sequence ID" value="NC_018681.1"/>
</dbReference>
<proteinExistence type="predicted"/>
<dbReference type="KEGG" id="nbr:O3I_021060"/>
<organism evidence="2 3">
    <name type="scientific">Nocardia brasiliensis (strain ATCC 700358 / HUJEG-1)</name>
    <dbReference type="NCBI Taxonomy" id="1133849"/>
    <lineage>
        <taxon>Bacteria</taxon>
        <taxon>Bacillati</taxon>
        <taxon>Actinomycetota</taxon>
        <taxon>Actinomycetes</taxon>
        <taxon>Mycobacteriales</taxon>
        <taxon>Nocardiaceae</taxon>
        <taxon>Nocardia</taxon>
    </lineage>
</organism>
<dbReference type="AlphaFoldDB" id="K0F3H9"/>
<accession>K0F3H9</accession>
<evidence type="ECO:0000313" key="3">
    <source>
        <dbReference type="Proteomes" id="UP000006304"/>
    </source>
</evidence>
<evidence type="ECO:0000313" key="2">
    <source>
        <dbReference type="EMBL" id="AFU02171.1"/>
    </source>
</evidence>
<protein>
    <submittedName>
        <fullName evidence="2">Uncharacterized protein</fullName>
    </submittedName>
</protein>